<dbReference type="CDD" id="cd17325">
    <property type="entry name" value="MFS_MdtG_SLC18_like"/>
    <property type="match status" value="1"/>
</dbReference>
<dbReference type="OrthoDB" id="9793283at2"/>
<dbReference type="InterPro" id="IPR001958">
    <property type="entry name" value="Tet-R_TetA/multi-R_MdtG-like"/>
</dbReference>
<dbReference type="InterPro" id="IPR050189">
    <property type="entry name" value="MFS_Efflux_Transporters"/>
</dbReference>
<evidence type="ECO:0000256" key="7">
    <source>
        <dbReference type="SAM" id="Phobius"/>
    </source>
</evidence>
<dbReference type="EMBL" id="CP012390">
    <property type="protein sequence ID" value="ALE18621.1"/>
    <property type="molecule type" value="Genomic_DNA"/>
</dbReference>
<dbReference type="PROSITE" id="PS50850">
    <property type="entry name" value="MFS"/>
    <property type="match status" value="1"/>
</dbReference>
<keyword evidence="4 7" id="KW-1133">Transmembrane helix</keyword>
<dbReference type="InterPro" id="IPR036259">
    <property type="entry name" value="MFS_trans_sf"/>
</dbReference>
<feature type="transmembrane region" description="Helical" evidence="7">
    <location>
        <begin position="405"/>
        <end position="426"/>
    </location>
</feature>
<evidence type="ECO:0000256" key="3">
    <source>
        <dbReference type="ARBA" id="ARBA00022692"/>
    </source>
</evidence>
<organism evidence="9 10">
    <name type="scientific">Lawsonella clevelandensis</name>
    <dbReference type="NCBI Taxonomy" id="1528099"/>
    <lineage>
        <taxon>Bacteria</taxon>
        <taxon>Bacillati</taxon>
        <taxon>Actinomycetota</taxon>
        <taxon>Actinomycetes</taxon>
        <taxon>Mycobacteriales</taxon>
        <taxon>Lawsonellaceae</taxon>
        <taxon>Lawsonella</taxon>
    </lineage>
</organism>
<dbReference type="PRINTS" id="PR01035">
    <property type="entry name" value="TCRTETA"/>
</dbReference>
<feature type="transmembrane region" description="Helical" evidence="7">
    <location>
        <begin position="81"/>
        <end position="100"/>
    </location>
</feature>
<dbReference type="SUPFAM" id="SSF103473">
    <property type="entry name" value="MFS general substrate transporter"/>
    <property type="match status" value="1"/>
</dbReference>
<dbReference type="KEGG" id="cbq:AL705_01660"/>
<feature type="domain" description="Major facilitator superfamily (MFS) profile" evidence="8">
    <location>
        <begin position="15"/>
        <end position="428"/>
    </location>
</feature>
<dbReference type="GO" id="GO:0005886">
    <property type="term" value="C:plasma membrane"/>
    <property type="evidence" value="ECO:0007669"/>
    <property type="project" value="UniProtKB-SubCell"/>
</dbReference>
<feature type="transmembrane region" description="Helical" evidence="7">
    <location>
        <begin position="106"/>
        <end position="128"/>
    </location>
</feature>
<evidence type="ECO:0000256" key="6">
    <source>
        <dbReference type="SAM" id="MobiDB-lite"/>
    </source>
</evidence>
<accession>A0A0M4MBF8</accession>
<feature type="transmembrane region" description="Helical" evidence="7">
    <location>
        <begin position="12"/>
        <end position="33"/>
    </location>
</feature>
<feature type="transmembrane region" description="Helical" evidence="7">
    <location>
        <begin position="318"/>
        <end position="335"/>
    </location>
</feature>
<dbReference type="RefSeq" id="WP_082345295.1">
    <property type="nucleotide sequence ID" value="NZ_CAJPTR010000001.1"/>
</dbReference>
<evidence type="ECO:0000256" key="2">
    <source>
        <dbReference type="ARBA" id="ARBA00022475"/>
    </source>
</evidence>
<feature type="transmembrane region" description="Helical" evidence="7">
    <location>
        <begin position="170"/>
        <end position="188"/>
    </location>
</feature>
<proteinExistence type="predicted"/>
<reference evidence="9 10" key="1">
    <citation type="journal article" date="2015" name="Genome Announc.">
        <title>Complete Genome Sequences for Two Strains of a Novel Fastidious, Partially Acid-Fast, Gram-Positive Corynebacterineae Bacterium, Derived from Human Clinical Samples.</title>
        <authorList>
            <person name="Nicholson A.C."/>
            <person name="Bell M."/>
            <person name="Humrighouse B.W."/>
            <person name="McQuiston J.R."/>
        </authorList>
    </citation>
    <scope>NUCLEOTIDE SEQUENCE [LARGE SCALE GENOMIC DNA]</scope>
    <source>
        <strain evidence="9 10">X1698</strain>
    </source>
</reference>
<dbReference type="STRING" id="1528099.AL705_01660"/>
<feature type="transmembrane region" description="Helical" evidence="7">
    <location>
        <begin position="341"/>
        <end position="357"/>
    </location>
</feature>
<dbReference type="Pfam" id="PF07690">
    <property type="entry name" value="MFS_1"/>
    <property type="match status" value="1"/>
</dbReference>
<dbReference type="PANTHER" id="PTHR43124:SF3">
    <property type="entry name" value="CHLORAMPHENICOL EFFLUX PUMP RV0191"/>
    <property type="match status" value="1"/>
</dbReference>
<gene>
    <name evidence="9" type="ORF">AL705_01660</name>
</gene>
<keyword evidence="3 7" id="KW-0812">Transmembrane</keyword>
<dbReference type="Gene3D" id="1.20.1250.20">
    <property type="entry name" value="MFS general substrate transporter like domains"/>
    <property type="match status" value="1"/>
</dbReference>
<feature type="transmembrane region" description="Helical" evidence="7">
    <location>
        <begin position="140"/>
        <end position="164"/>
    </location>
</feature>
<sequence length="443" mass="46101">MASSTQEPREPLPRGIWILVGAAFLIAIGYGLITPVLPQYAHSFNVSVMAAAAIVSVFGMTRLVFAPASGKLINLLGERPMYLAGLFIVALSTLATTFAQGYWELLVYRGLGGIGSTLFTVSATAMIVRMAPGYMRGRAASAYGGAFLIGNIAGPVAGGMLGHIDIRLPFYVYTVSLILAIIVVWWMLPARLLTPSTTALANAETRSLAVNTGTISETEPDTPAASSDLDTEQSVQAPELKLRDVMKDSAFWACLATNFSNGWGNFGVRVALLPLFVSALLRTNGAAQAGIAMAIFAIGNAIALYVTRHWSDRWGRRPLIIGGLLLCGAMTALLGQGTSVGMVYVLSLFAGLGGGVINPAQQAAIGDVVAGYRGGTVLASVQMAADFGSIVGTLAAGAIVDALGYSWAFGITGIILAVSSLAWVPARETLPSAARSRPAPSSL</sequence>
<evidence type="ECO:0000256" key="4">
    <source>
        <dbReference type="ARBA" id="ARBA00022989"/>
    </source>
</evidence>
<evidence type="ECO:0000259" key="8">
    <source>
        <dbReference type="PROSITE" id="PS50850"/>
    </source>
</evidence>
<feature type="transmembrane region" description="Helical" evidence="7">
    <location>
        <begin position="286"/>
        <end position="306"/>
    </location>
</feature>
<evidence type="ECO:0000313" key="10">
    <source>
        <dbReference type="Proteomes" id="UP000068137"/>
    </source>
</evidence>
<protein>
    <recommendedName>
        <fullName evidence="8">Major facilitator superfamily (MFS) profile domain-containing protein</fullName>
    </recommendedName>
</protein>
<dbReference type="Proteomes" id="UP000068137">
    <property type="component" value="Chromosome"/>
</dbReference>
<keyword evidence="2" id="KW-1003">Cell membrane</keyword>
<dbReference type="Gene3D" id="1.20.1720.10">
    <property type="entry name" value="Multidrug resistance protein D"/>
    <property type="match status" value="1"/>
</dbReference>
<dbReference type="InterPro" id="IPR020846">
    <property type="entry name" value="MFS_dom"/>
</dbReference>
<dbReference type="PATRIC" id="fig|1562462.4.peg.340"/>
<evidence type="ECO:0000256" key="1">
    <source>
        <dbReference type="ARBA" id="ARBA00004651"/>
    </source>
</evidence>
<feature type="transmembrane region" description="Helical" evidence="7">
    <location>
        <begin position="377"/>
        <end position="399"/>
    </location>
</feature>
<dbReference type="GO" id="GO:0022857">
    <property type="term" value="F:transmembrane transporter activity"/>
    <property type="evidence" value="ECO:0007669"/>
    <property type="project" value="InterPro"/>
</dbReference>
<evidence type="ECO:0000256" key="5">
    <source>
        <dbReference type="ARBA" id="ARBA00023136"/>
    </source>
</evidence>
<evidence type="ECO:0000313" key="9">
    <source>
        <dbReference type="EMBL" id="ALE18621.1"/>
    </source>
</evidence>
<comment type="subcellular location">
    <subcellularLocation>
        <location evidence="1">Cell membrane</location>
        <topology evidence="1">Multi-pass membrane protein</topology>
    </subcellularLocation>
</comment>
<name>A0A0M4MBF8_9ACTN</name>
<dbReference type="InterPro" id="IPR011701">
    <property type="entry name" value="MFS"/>
</dbReference>
<dbReference type="AlphaFoldDB" id="A0A0M4MBF8"/>
<dbReference type="PANTHER" id="PTHR43124">
    <property type="entry name" value="PURINE EFFLUX PUMP PBUE"/>
    <property type="match status" value="1"/>
</dbReference>
<feature type="region of interest" description="Disordered" evidence="6">
    <location>
        <begin position="211"/>
        <end position="233"/>
    </location>
</feature>
<feature type="transmembrane region" description="Helical" evidence="7">
    <location>
        <begin position="39"/>
        <end position="60"/>
    </location>
</feature>
<keyword evidence="5 7" id="KW-0472">Membrane</keyword>